<organism evidence="4 5">
    <name type="scientific">Magallana gigas</name>
    <name type="common">Pacific oyster</name>
    <name type="synonym">Crassostrea gigas</name>
    <dbReference type="NCBI Taxonomy" id="29159"/>
    <lineage>
        <taxon>Eukaryota</taxon>
        <taxon>Metazoa</taxon>
        <taxon>Spiralia</taxon>
        <taxon>Lophotrochozoa</taxon>
        <taxon>Mollusca</taxon>
        <taxon>Bivalvia</taxon>
        <taxon>Autobranchia</taxon>
        <taxon>Pteriomorphia</taxon>
        <taxon>Ostreida</taxon>
        <taxon>Ostreoidea</taxon>
        <taxon>Ostreidae</taxon>
        <taxon>Magallana</taxon>
    </lineage>
</organism>
<evidence type="ECO:0000313" key="5">
    <source>
        <dbReference type="Proteomes" id="UP000005408"/>
    </source>
</evidence>
<dbReference type="SMART" id="SM00875">
    <property type="entry name" value="BACK"/>
    <property type="match status" value="1"/>
</dbReference>
<dbReference type="OMA" id="LYSAACC"/>
<proteinExistence type="predicted"/>
<dbReference type="Gene3D" id="2.120.10.80">
    <property type="entry name" value="Kelch-type beta propeller"/>
    <property type="match status" value="1"/>
</dbReference>
<accession>A0A8W8NEM8</accession>
<dbReference type="Gene3D" id="1.25.40.420">
    <property type="match status" value="1"/>
</dbReference>
<dbReference type="PROSITE" id="PS50097">
    <property type="entry name" value="BTB"/>
    <property type="match status" value="1"/>
</dbReference>
<dbReference type="SMART" id="SM00225">
    <property type="entry name" value="BTB"/>
    <property type="match status" value="1"/>
</dbReference>
<dbReference type="AlphaFoldDB" id="A0A8W8NEM8"/>
<dbReference type="OrthoDB" id="10027872at2759"/>
<dbReference type="Pfam" id="PF07707">
    <property type="entry name" value="BACK"/>
    <property type="match status" value="1"/>
</dbReference>
<evidence type="ECO:0000256" key="2">
    <source>
        <dbReference type="ARBA" id="ARBA00022737"/>
    </source>
</evidence>
<dbReference type="InterPro" id="IPR011705">
    <property type="entry name" value="BACK"/>
</dbReference>
<keyword evidence="2" id="KW-0677">Repeat</keyword>
<reference evidence="4" key="1">
    <citation type="submission" date="2022-08" db="UniProtKB">
        <authorList>
            <consortium name="EnsemblMetazoa"/>
        </authorList>
    </citation>
    <scope>IDENTIFICATION</scope>
    <source>
        <strain evidence="4">05x7-T-G4-1.051#20</strain>
    </source>
</reference>
<evidence type="ECO:0000256" key="1">
    <source>
        <dbReference type="ARBA" id="ARBA00022441"/>
    </source>
</evidence>
<dbReference type="InterPro" id="IPR000210">
    <property type="entry name" value="BTB/POZ_dom"/>
</dbReference>
<dbReference type="SUPFAM" id="SSF117281">
    <property type="entry name" value="Kelch motif"/>
    <property type="match status" value="1"/>
</dbReference>
<keyword evidence="5" id="KW-1185">Reference proteome</keyword>
<dbReference type="PANTHER" id="PTHR24412">
    <property type="entry name" value="KELCH PROTEIN"/>
    <property type="match status" value="1"/>
</dbReference>
<dbReference type="InterPro" id="IPR015915">
    <property type="entry name" value="Kelch-typ_b-propeller"/>
</dbReference>
<dbReference type="SUPFAM" id="SSF54695">
    <property type="entry name" value="POZ domain"/>
    <property type="match status" value="1"/>
</dbReference>
<dbReference type="Pfam" id="PF01344">
    <property type="entry name" value="Kelch_1"/>
    <property type="match status" value="1"/>
</dbReference>
<dbReference type="SMART" id="SM00612">
    <property type="entry name" value="Kelch"/>
    <property type="match status" value="2"/>
</dbReference>
<name>A0A8W8NEM8_MAGGI</name>
<dbReference type="PANTHER" id="PTHR24412:SF441">
    <property type="entry name" value="KELCH-LIKE PROTEIN 28"/>
    <property type="match status" value="1"/>
</dbReference>
<dbReference type="InterPro" id="IPR006652">
    <property type="entry name" value="Kelch_1"/>
</dbReference>
<feature type="domain" description="BTB" evidence="3">
    <location>
        <begin position="29"/>
        <end position="96"/>
    </location>
</feature>
<dbReference type="EnsemblMetazoa" id="G499.1">
    <property type="protein sequence ID" value="G499.1:cds"/>
    <property type="gene ID" value="G499"/>
</dbReference>
<protein>
    <recommendedName>
        <fullName evidence="3">BTB domain-containing protein</fullName>
    </recommendedName>
</protein>
<dbReference type="EnsemblMetazoa" id="G499.2">
    <property type="protein sequence ID" value="G499.2:cds"/>
    <property type="gene ID" value="G499"/>
</dbReference>
<dbReference type="Pfam" id="PF00651">
    <property type="entry name" value="BTB"/>
    <property type="match status" value="1"/>
</dbReference>
<sequence>MDSCVKNRNKTSCESEVHENCSLGKEMTPDLVVRVSGRDFRCNKKQMMGSSEFFRGMFESEMKEANSDCVQIEEADIETMAAVIRYCETGRLELSVDNVHQVAELASKYQVSNLIGKCSIFLRDFIHDENCFSTLFFADTFYLKEAYSKARHYVLWNFMKLLHQGEFVEMETSQLRRIISDPQLNVRSELETLKALMCWINHDMERTGSLPELLMDVLEFCNEKDIEMIMESPDVSKNCKDLLSDLGGEKSRNCSKKKRFIPHHLISVGVHIEDDDISGETDSQDLPRQIVSYDVDTGHITPFTKVPDGCLISHDALLAKKGYSVCTQGEKIFVSGGEDRLGKNTWMMQIWCYNNFEKSWSTVAELQNPRRHHAMCVSDDSSLLLMGGFGRFRYRLDSVQEYNYHTGEWSDRAPMPEKMVNICACHCHSYVFVVKTGSISSPLSYNTDLDQWTCLSFNTTLGELAFDAKRIWMIPDSNFIFIGMDNVHTVFKVNTITNEMQECSVVSDNGRKRQPSYDVSKLDPNKFSENCEVIQALKNMYHIDTNLEKDKLCKFFSFFVRNEILAVPSFPGLI</sequence>
<evidence type="ECO:0000259" key="3">
    <source>
        <dbReference type="PROSITE" id="PS50097"/>
    </source>
</evidence>
<dbReference type="Proteomes" id="UP000005408">
    <property type="component" value="Unassembled WGS sequence"/>
</dbReference>
<dbReference type="Gene3D" id="3.30.710.10">
    <property type="entry name" value="Potassium Channel Kv1.1, Chain A"/>
    <property type="match status" value="1"/>
</dbReference>
<dbReference type="InterPro" id="IPR011333">
    <property type="entry name" value="SKP1/BTB/POZ_sf"/>
</dbReference>
<keyword evidence="1" id="KW-0880">Kelch repeat</keyword>
<evidence type="ECO:0000313" key="4">
    <source>
        <dbReference type="EnsemblMetazoa" id="G499.1:cds"/>
    </source>
</evidence>